<dbReference type="Pfam" id="PF00318">
    <property type="entry name" value="Ribosomal_S2"/>
    <property type="match status" value="1"/>
</dbReference>
<dbReference type="GO" id="GO:0006412">
    <property type="term" value="P:translation"/>
    <property type="evidence" value="ECO:0007669"/>
    <property type="project" value="InterPro"/>
</dbReference>
<dbReference type="PANTHER" id="PTHR12534:SF0">
    <property type="entry name" value="SMALL RIBOSOMAL SUBUNIT PROTEIN US2M"/>
    <property type="match status" value="1"/>
</dbReference>
<dbReference type="GO" id="GO:0003735">
    <property type="term" value="F:structural constituent of ribosome"/>
    <property type="evidence" value="ECO:0007669"/>
    <property type="project" value="InterPro"/>
</dbReference>
<dbReference type="SUPFAM" id="SSF52313">
    <property type="entry name" value="Ribosomal protein S2"/>
    <property type="match status" value="1"/>
</dbReference>
<dbReference type="GO" id="GO:0015935">
    <property type="term" value="C:small ribosomal subunit"/>
    <property type="evidence" value="ECO:0007669"/>
    <property type="project" value="InterPro"/>
</dbReference>
<dbReference type="AlphaFoldDB" id="A0A3Q7HMY4"/>
<dbReference type="PANTHER" id="PTHR12534">
    <property type="entry name" value="30S RIBOSOMAL PROTEIN S2 PROKARYOTIC AND ORGANELLAR"/>
    <property type="match status" value="1"/>
</dbReference>
<evidence type="ECO:0000256" key="2">
    <source>
        <dbReference type="ARBA" id="ARBA00035155"/>
    </source>
</evidence>
<dbReference type="Proteomes" id="UP000004994">
    <property type="component" value="Chromosome 8"/>
</dbReference>
<reference evidence="3" key="2">
    <citation type="submission" date="2019-01" db="UniProtKB">
        <authorList>
            <consortium name="EnsemblPlants"/>
        </authorList>
    </citation>
    <scope>IDENTIFICATION</scope>
    <source>
        <strain evidence="3">cv. Heinz 1706</strain>
    </source>
</reference>
<sequence>MTPYISAKRNGIYITNLTRTAHFLSEDCDSVFYAASSGKQFLIVGTKNKVADSVEWVAIRA</sequence>
<dbReference type="PaxDb" id="4081-Solyc08g028890.1.1"/>
<dbReference type="STRING" id="4081.A0A3Q7HMY4"/>
<evidence type="ECO:0000256" key="1">
    <source>
        <dbReference type="ARBA" id="ARBA00006242"/>
    </source>
</evidence>
<dbReference type="Gene3D" id="3.40.50.10490">
    <property type="entry name" value="Glucose-6-phosphate isomerase like protein, domain 1"/>
    <property type="match status" value="1"/>
</dbReference>
<protein>
    <recommendedName>
        <fullName evidence="2">Small ribosomal subunit protein uS2c</fullName>
    </recommendedName>
</protein>
<dbReference type="OMA" id="FLSETCD"/>
<accession>A0A3Q7HMY4</accession>
<dbReference type="Gramene" id="Solyc08g028890.1.1">
    <property type="protein sequence ID" value="Solyc08g028890.1.1.1"/>
    <property type="gene ID" value="Solyc08g028890.1"/>
</dbReference>
<dbReference type="EnsemblPlants" id="Solyc08g028890.1.1">
    <property type="protein sequence ID" value="Solyc08g028890.1.1.1"/>
    <property type="gene ID" value="Solyc08g028890.1"/>
</dbReference>
<keyword evidence="4" id="KW-1185">Reference proteome</keyword>
<organism evidence="3">
    <name type="scientific">Solanum lycopersicum</name>
    <name type="common">Tomato</name>
    <name type="synonym">Lycopersicon esculentum</name>
    <dbReference type="NCBI Taxonomy" id="4081"/>
    <lineage>
        <taxon>Eukaryota</taxon>
        <taxon>Viridiplantae</taxon>
        <taxon>Streptophyta</taxon>
        <taxon>Embryophyta</taxon>
        <taxon>Tracheophyta</taxon>
        <taxon>Spermatophyta</taxon>
        <taxon>Magnoliopsida</taxon>
        <taxon>eudicotyledons</taxon>
        <taxon>Gunneridae</taxon>
        <taxon>Pentapetalae</taxon>
        <taxon>asterids</taxon>
        <taxon>lamiids</taxon>
        <taxon>Solanales</taxon>
        <taxon>Solanaceae</taxon>
        <taxon>Solanoideae</taxon>
        <taxon>Solaneae</taxon>
        <taxon>Solanum</taxon>
        <taxon>Solanum subgen. Lycopersicon</taxon>
    </lineage>
</organism>
<evidence type="ECO:0000313" key="3">
    <source>
        <dbReference type="EnsemblPlants" id="Solyc08g028890.1.1.1"/>
    </source>
</evidence>
<proteinExistence type="inferred from homology"/>
<dbReference type="InterPro" id="IPR023591">
    <property type="entry name" value="Ribosomal_uS2_flav_dom_sf"/>
</dbReference>
<dbReference type="InParanoid" id="A0A3Q7HMY4"/>
<name>A0A3Q7HMY4_SOLLC</name>
<comment type="similarity">
    <text evidence="1">Belongs to the universal ribosomal protein uS2 family.</text>
</comment>
<evidence type="ECO:0000313" key="4">
    <source>
        <dbReference type="Proteomes" id="UP000004994"/>
    </source>
</evidence>
<dbReference type="InterPro" id="IPR005706">
    <property type="entry name" value="Ribosomal_uS2_bac/mit/plastid"/>
</dbReference>
<reference evidence="3" key="1">
    <citation type="journal article" date="2012" name="Nature">
        <title>The tomato genome sequence provides insights into fleshy fruit evolution.</title>
        <authorList>
            <consortium name="Tomato Genome Consortium"/>
        </authorList>
    </citation>
    <scope>NUCLEOTIDE SEQUENCE [LARGE SCALE GENOMIC DNA]</scope>
    <source>
        <strain evidence="3">cv. Heinz 1706</strain>
    </source>
</reference>
<dbReference type="InterPro" id="IPR001865">
    <property type="entry name" value="Ribosomal_uS2"/>
</dbReference>